<feature type="transmembrane region" description="Helical" evidence="1">
    <location>
        <begin position="223"/>
        <end position="244"/>
    </location>
</feature>
<proteinExistence type="predicted"/>
<gene>
    <name evidence="2" type="ORF">ET996_02315</name>
</gene>
<keyword evidence="1" id="KW-0472">Membrane</keyword>
<dbReference type="AlphaFoldDB" id="A0A4Q9KMS9"/>
<protein>
    <submittedName>
        <fullName evidence="2">DUF554 domain-containing protein</fullName>
    </submittedName>
</protein>
<keyword evidence="1" id="KW-1133">Transmembrane helix</keyword>
<keyword evidence="3" id="KW-1185">Reference proteome</keyword>
<dbReference type="EMBL" id="SDMR01000002">
    <property type="protein sequence ID" value="TBT95833.1"/>
    <property type="molecule type" value="Genomic_DNA"/>
</dbReference>
<feature type="transmembrane region" description="Helical" evidence="1">
    <location>
        <begin position="154"/>
        <end position="177"/>
    </location>
</feature>
<sequence length="245" mass="24574">MFIGLGTVANVVTVAVGSVIGLLFGSRIPERTRQLITATLGLVTLVLGISSAGSIGSTALAGVVGKGGLLVVIGALLVGGLIGSALRIEQRLEGAADWLRSKIADDEDSGRFVDAVVTPTLLFCVGPLTILGSLSDGLGRGADQLLVKSLLDGFAAIAFAASLGYGVLFSAVLVGVLQGGLTLLAFALGDFLSLAQIDALTATGGVILMALSLRLLQLKQIPVGDMLPALLLAPVIVAGAAALLH</sequence>
<dbReference type="PANTHER" id="PTHR36111:SF2">
    <property type="entry name" value="INNER MEMBRANE PROTEIN"/>
    <property type="match status" value="1"/>
</dbReference>
<reference evidence="2 3" key="1">
    <citation type="submission" date="2019-01" db="EMBL/GenBank/DDBJ databases">
        <title>Lactibacter flavus gen. nov., sp. nov., a novel bacterium of the family Propionibacteriaceae isolated from raw milk and dairy products.</title>
        <authorList>
            <person name="Huptas C."/>
            <person name="Wenning M."/>
            <person name="Breitenwieser F."/>
            <person name="Doll E."/>
            <person name="Von Neubeck M."/>
            <person name="Busse H.-J."/>
            <person name="Scherer S."/>
        </authorList>
    </citation>
    <scope>NUCLEOTIDE SEQUENCE [LARGE SCALE GENOMIC DNA]</scope>
    <source>
        <strain evidence="2 3">DSM 22130</strain>
    </source>
</reference>
<evidence type="ECO:0000313" key="2">
    <source>
        <dbReference type="EMBL" id="TBT95833.1"/>
    </source>
</evidence>
<organism evidence="2 3">
    <name type="scientific">Propioniciclava tarda</name>
    <dbReference type="NCBI Taxonomy" id="433330"/>
    <lineage>
        <taxon>Bacteria</taxon>
        <taxon>Bacillati</taxon>
        <taxon>Actinomycetota</taxon>
        <taxon>Actinomycetes</taxon>
        <taxon>Propionibacteriales</taxon>
        <taxon>Propionibacteriaceae</taxon>
        <taxon>Propioniciclava</taxon>
    </lineage>
</organism>
<name>A0A4Q9KMS9_PROTD</name>
<dbReference type="PANTHER" id="PTHR36111">
    <property type="entry name" value="INNER MEMBRANE PROTEIN-RELATED"/>
    <property type="match status" value="1"/>
</dbReference>
<dbReference type="OrthoDB" id="9797976at2"/>
<feature type="transmembrane region" description="Helical" evidence="1">
    <location>
        <begin position="6"/>
        <end position="24"/>
    </location>
</feature>
<accession>A0A4Q9KMS9</accession>
<dbReference type="Proteomes" id="UP000291933">
    <property type="component" value="Unassembled WGS sequence"/>
</dbReference>
<dbReference type="Pfam" id="PF04474">
    <property type="entry name" value="DUF554"/>
    <property type="match status" value="1"/>
</dbReference>
<dbReference type="InterPro" id="IPR007563">
    <property type="entry name" value="DUF554"/>
</dbReference>
<feature type="transmembrane region" description="Helical" evidence="1">
    <location>
        <begin position="67"/>
        <end position="86"/>
    </location>
</feature>
<comment type="caution">
    <text evidence="2">The sequence shown here is derived from an EMBL/GenBank/DDBJ whole genome shotgun (WGS) entry which is preliminary data.</text>
</comment>
<feature type="transmembrane region" description="Helical" evidence="1">
    <location>
        <begin position="36"/>
        <end position="61"/>
    </location>
</feature>
<dbReference type="RefSeq" id="WP_131170948.1">
    <property type="nucleotide sequence ID" value="NZ_FXTL01000002.1"/>
</dbReference>
<feature type="transmembrane region" description="Helical" evidence="1">
    <location>
        <begin position="183"/>
        <end position="211"/>
    </location>
</feature>
<evidence type="ECO:0000256" key="1">
    <source>
        <dbReference type="SAM" id="Phobius"/>
    </source>
</evidence>
<keyword evidence="1" id="KW-0812">Transmembrane</keyword>
<evidence type="ECO:0000313" key="3">
    <source>
        <dbReference type="Proteomes" id="UP000291933"/>
    </source>
</evidence>